<dbReference type="PANTHER" id="PTHR24416:SF628">
    <property type="entry name" value="TYROSINE-PROTEIN KINASE MER-LIKE"/>
    <property type="match status" value="1"/>
</dbReference>
<keyword evidence="8 19" id="KW-0547">Nucleotide-binding</keyword>
<evidence type="ECO:0000313" key="25">
    <source>
        <dbReference type="Proteomes" id="UP000694388"/>
    </source>
</evidence>
<dbReference type="OMA" id="DVHANIP"/>
<keyword evidence="25" id="KW-1185">Reference proteome</keyword>
<dbReference type="Gene3D" id="2.60.40.10">
    <property type="entry name" value="Immunoglobulins"/>
    <property type="match status" value="4"/>
</dbReference>
<evidence type="ECO:0000256" key="13">
    <source>
        <dbReference type="ARBA" id="ARBA00023137"/>
    </source>
</evidence>
<dbReference type="FunFam" id="1.10.510.10:FF:000089">
    <property type="entry name" value="Tyrosine-protein kinase receptor TYRO3"/>
    <property type="match status" value="1"/>
</dbReference>
<dbReference type="GO" id="GO:0004714">
    <property type="term" value="F:transmembrane receptor protein tyrosine kinase activity"/>
    <property type="evidence" value="ECO:0007669"/>
    <property type="project" value="UniProtKB-EC"/>
</dbReference>
<dbReference type="SMART" id="SM00219">
    <property type="entry name" value="TyrKc"/>
    <property type="match status" value="1"/>
</dbReference>
<evidence type="ECO:0000256" key="14">
    <source>
        <dbReference type="ARBA" id="ARBA00023157"/>
    </source>
</evidence>
<evidence type="ECO:0000259" key="23">
    <source>
        <dbReference type="PROSITE" id="PS50853"/>
    </source>
</evidence>
<dbReference type="InterPro" id="IPR036116">
    <property type="entry name" value="FN3_sf"/>
</dbReference>
<dbReference type="PROSITE" id="PS00109">
    <property type="entry name" value="PROTEIN_KINASE_TYR"/>
    <property type="match status" value="1"/>
</dbReference>
<evidence type="ECO:0000256" key="11">
    <source>
        <dbReference type="ARBA" id="ARBA00022989"/>
    </source>
</evidence>
<dbReference type="InterPro" id="IPR007110">
    <property type="entry name" value="Ig-like_dom"/>
</dbReference>
<evidence type="ECO:0000256" key="19">
    <source>
        <dbReference type="PROSITE-ProRule" id="PRU10141"/>
    </source>
</evidence>
<dbReference type="FunFam" id="3.30.200.20:FF:000509">
    <property type="entry name" value="Tyrosine-protein kinase receptor UFO"/>
    <property type="match status" value="1"/>
</dbReference>
<dbReference type="GO" id="GO:0016477">
    <property type="term" value="P:cell migration"/>
    <property type="evidence" value="ECO:0007669"/>
    <property type="project" value="TreeGrafter"/>
</dbReference>
<dbReference type="GeneTree" id="ENSGT00940000160232"/>
<evidence type="ECO:0000256" key="6">
    <source>
        <dbReference type="ARBA" id="ARBA00022692"/>
    </source>
</evidence>
<feature type="transmembrane region" description="Helical" evidence="20">
    <location>
        <begin position="59"/>
        <end position="78"/>
    </location>
</feature>
<dbReference type="InterPro" id="IPR036179">
    <property type="entry name" value="Ig-like_dom_sf"/>
</dbReference>
<dbReference type="InterPro" id="IPR003599">
    <property type="entry name" value="Ig_sub"/>
</dbReference>
<keyword evidence="10 19" id="KW-0067">ATP-binding</keyword>
<dbReference type="GO" id="GO:0005886">
    <property type="term" value="C:plasma membrane"/>
    <property type="evidence" value="ECO:0007669"/>
    <property type="project" value="TreeGrafter"/>
</dbReference>
<evidence type="ECO:0000256" key="18">
    <source>
        <dbReference type="ARBA" id="ARBA00051243"/>
    </source>
</evidence>
<keyword evidence="12 20" id="KW-0472">Membrane</keyword>
<name>A0A8C4WY39_EPTBU</name>
<dbReference type="PROSITE" id="PS50835">
    <property type="entry name" value="IG_LIKE"/>
    <property type="match status" value="2"/>
</dbReference>
<feature type="domain" description="Fibronectin type-III" evidence="23">
    <location>
        <begin position="271"/>
        <end position="376"/>
    </location>
</feature>
<keyword evidence="13" id="KW-0829">Tyrosine-protein kinase</keyword>
<dbReference type="SMART" id="SM00408">
    <property type="entry name" value="IGc2"/>
    <property type="match status" value="2"/>
</dbReference>
<evidence type="ECO:0000256" key="5">
    <source>
        <dbReference type="ARBA" id="ARBA00022679"/>
    </source>
</evidence>
<dbReference type="EC" id="2.7.10.1" evidence="3"/>
<evidence type="ECO:0000256" key="9">
    <source>
        <dbReference type="ARBA" id="ARBA00022777"/>
    </source>
</evidence>
<accession>A0A8C4WY39</accession>
<dbReference type="Pfam" id="PF00041">
    <property type="entry name" value="fn3"/>
    <property type="match status" value="1"/>
</dbReference>
<keyword evidence="9" id="KW-0418">Kinase</keyword>
<dbReference type="InterPro" id="IPR011009">
    <property type="entry name" value="Kinase-like_dom_sf"/>
</dbReference>
<dbReference type="Gene3D" id="3.30.200.20">
    <property type="entry name" value="Phosphorylase Kinase, domain 1"/>
    <property type="match status" value="1"/>
</dbReference>
<evidence type="ECO:0000256" key="8">
    <source>
        <dbReference type="ARBA" id="ARBA00022741"/>
    </source>
</evidence>
<dbReference type="Pfam" id="PF07714">
    <property type="entry name" value="PK_Tyr_Ser-Thr"/>
    <property type="match status" value="1"/>
</dbReference>
<evidence type="ECO:0000256" key="1">
    <source>
        <dbReference type="ARBA" id="ARBA00004479"/>
    </source>
</evidence>
<evidence type="ECO:0000256" key="15">
    <source>
        <dbReference type="ARBA" id="ARBA00023170"/>
    </source>
</evidence>
<dbReference type="SUPFAM" id="SSF56112">
    <property type="entry name" value="Protein kinase-like (PK-like)"/>
    <property type="match status" value="1"/>
</dbReference>
<dbReference type="Gene3D" id="1.10.510.10">
    <property type="entry name" value="Transferase(Phosphotransferase) domain 1"/>
    <property type="match status" value="1"/>
</dbReference>
<dbReference type="GO" id="GO:0007399">
    <property type="term" value="P:nervous system development"/>
    <property type="evidence" value="ECO:0007669"/>
    <property type="project" value="TreeGrafter"/>
</dbReference>
<evidence type="ECO:0000256" key="7">
    <source>
        <dbReference type="ARBA" id="ARBA00022737"/>
    </source>
</evidence>
<dbReference type="InterPro" id="IPR013783">
    <property type="entry name" value="Ig-like_fold"/>
</dbReference>
<comment type="catalytic activity">
    <reaction evidence="18">
        <text>L-tyrosyl-[protein] + ATP = O-phospho-L-tyrosyl-[protein] + ADP + H(+)</text>
        <dbReference type="Rhea" id="RHEA:10596"/>
        <dbReference type="Rhea" id="RHEA-COMP:10136"/>
        <dbReference type="Rhea" id="RHEA-COMP:20101"/>
        <dbReference type="ChEBI" id="CHEBI:15378"/>
        <dbReference type="ChEBI" id="CHEBI:30616"/>
        <dbReference type="ChEBI" id="CHEBI:46858"/>
        <dbReference type="ChEBI" id="CHEBI:61978"/>
        <dbReference type="ChEBI" id="CHEBI:456216"/>
        <dbReference type="EC" id="2.7.10.1"/>
    </reaction>
</comment>
<dbReference type="SUPFAM" id="SSF49265">
    <property type="entry name" value="Fibronectin type III"/>
    <property type="match status" value="1"/>
</dbReference>
<dbReference type="Pfam" id="PF13927">
    <property type="entry name" value="Ig_3"/>
    <property type="match status" value="2"/>
</dbReference>
<dbReference type="GO" id="GO:0005524">
    <property type="term" value="F:ATP binding"/>
    <property type="evidence" value="ECO:0007669"/>
    <property type="project" value="UniProtKB-UniRule"/>
</dbReference>
<dbReference type="InterPro" id="IPR003598">
    <property type="entry name" value="Ig_sub2"/>
</dbReference>
<dbReference type="PROSITE" id="PS50853">
    <property type="entry name" value="FN3"/>
    <property type="match status" value="2"/>
</dbReference>
<evidence type="ECO:0000256" key="20">
    <source>
        <dbReference type="SAM" id="Phobius"/>
    </source>
</evidence>
<dbReference type="InterPro" id="IPR020635">
    <property type="entry name" value="Tyr_kinase_cat_dom"/>
</dbReference>
<dbReference type="PROSITE" id="PS50011">
    <property type="entry name" value="PROTEIN_KINASE_DOM"/>
    <property type="match status" value="1"/>
</dbReference>
<dbReference type="InterPro" id="IPR008266">
    <property type="entry name" value="Tyr_kinase_AS"/>
</dbReference>
<dbReference type="Proteomes" id="UP000694388">
    <property type="component" value="Unplaced"/>
</dbReference>
<comment type="similarity">
    <text evidence="2">Belongs to the protein kinase superfamily. CAMK Ser/Thr protein kinase family.</text>
</comment>
<reference evidence="24" key="1">
    <citation type="submission" date="2025-08" db="UniProtKB">
        <authorList>
            <consortium name="Ensembl"/>
        </authorList>
    </citation>
    <scope>IDENTIFICATION</scope>
</reference>
<dbReference type="Ensembl" id="ENSEBUT00000019349.1">
    <property type="protein sequence ID" value="ENSEBUP00000018774.1"/>
    <property type="gene ID" value="ENSEBUG00000011713.1"/>
</dbReference>
<evidence type="ECO:0000256" key="16">
    <source>
        <dbReference type="ARBA" id="ARBA00023180"/>
    </source>
</evidence>
<evidence type="ECO:0000256" key="17">
    <source>
        <dbReference type="ARBA" id="ARBA00023319"/>
    </source>
</evidence>
<feature type="domain" description="Ig-like" evidence="22">
    <location>
        <begin position="58"/>
        <end position="176"/>
    </location>
</feature>
<keyword evidence="17" id="KW-0393">Immunoglobulin domain</keyword>
<organism evidence="24 25">
    <name type="scientific">Eptatretus burgeri</name>
    <name type="common">Inshore hagfish</name>
    <dbReference type="NCBI Taxonomy" id="7764"/>
    <lineage>
        <taxon>Eukaryota</taxon>
        <taxon>Metazoa</taxon>
        <taxon>Chordata</taxon>
        <taxon>Craniata</taxon>
        <taxon>Vertebrata</taxon>
        <taxon>Cyclostomata</taxon>
        <taxon>Myxini</taxon>
        <taxon>Myxiniformes</taxon>
        <taxon>Myxinidae</taxon>
        <taxon>Eptatretinae</taxon>
        <taxon>Eptatretus</taxon>
    </lineage>
</organism>
<evidence type="ECO:0000259" key="21">
    <source>
        <dbReference type="PROSITE" id="PS50011"/>
    </source>
</evidence>
<sequence length="979" mass="108679">MERRGLKKVTPPTRDGWTGLRTLQRIPAPGPELEGFGFNQCESSPGCDMRLLVVLRIPSLLFVLVVLCLNPVCGWLQFLKSPTNQTLSSGVTAELKCLIKTDKDPRIYWLRDELLFASDSKRVSSQVYITYKDHQSVRVGSTLKFNPVRLSDIAKYQCVVKDDFGLDVRSSAAWLTVEGLPFFVEEPRGLNVTRGAPFSLACKAIGPPQPVSIVWHKDGNALSSVKEVLSPSVLNVDGIEISSSYSCHARNSRGITVSRTAWVNVKELPHIPNDLTVKKTSPHSVLLSWSPGFDGFSPLHSCSIEFFEKQTNQTSEGLEIEQVGTGVKLEFLALEPYEGNVTSLAALTQYQFRVACENSIGLSQWSPLVFAETTEGVPSVAPENVTFEEKDDALLLQWSELPPGQANGILLGYRVLYWVNNILQASVDIGQQTWVLLNVTDQRNQVKAQVEAYTASGAGPRSHDVHANIPTSSSSVIKSPSRGEHNGETVLAVLLPVVALTALLALATVLYCKRRKDTFFGSAFSPMADSEQPLVWYRVKKSYCRTPLDAALHWFGFREEFHDQLQDVMVDRARLSLGKELGEGEFGSVIEGKLRQSDGAEVKVAVKTMKMEICTRVDMENFLNEAVRMKEFDHPNVLCLLGVCMELSGQQQSMPRPMVILPFMRHGDLHSFLLSSRLGETPVFVPLQTLVKFMVDVAQGMEYLSSKNFIHRDLAARNCMLHEDMVVCVADFGLSKKIYSGDYYRQGQISKMPVKWIALESMADRLYTTKSDVWAYGVTMWEIITRGKMPYPGVQNHEMYDYLLAGNRLNQPPDCLDDLYCIMQSCWCLDSTKRPSFSELRAYLQKLLKTLPSSDRQQEIVYANTGAQAFAHESGGCCGNTKLDAEVLTCGSECGTETVSAMVHTILGNAYKFTEVPEAIETEVPVRPAASMVPVETFDEARTEHLATANGFLTTLQDSSVSDSAHSGYITVMPLKVDV</sequence>
<keyword evidence="6 20" id="KW-0812">Transmembrane</keyword>
<keyword evidence="15" id="KW-0675">Receptor</keyword>
<keyword evidence="11 20" id="KW-1133">Transmembrane helix</keyword>
<dbReference type="PROSITE" id="PS00107">
    <property type="entry name" value="PROTEIN_KINASE_ATP"/>
    <property type="match status" value="1"/>
</dbReference>
<dbReference type="FunFam" id="2.60.40.10:FF:000296">
    <property type="entry name" value="Tyrosine-protein kinase receptor TYRO3"/>
    <property type="match status" value="1"/>
</dbReference>
<feature type="domain" description="Fibronectin type-III" evidence="23">
    <location>
        <begin position="381"/>
        <end position="472"/>
    </location>
</feature>
<keyword evidence="7" id="KW-0677">Repeat</keyword>
<evidence type="ECO:0000256" key="12">
    <source>
        <dbReference type="ARBA" id="ARBA00023136"/>
    </source>
</evidence>
<dbReference type="InterPro" id="IPR017441">
    <property type="entry name" value="Protein_kinase_ATP_BS"/>
</dbReference>
<dbReference type="InterPro" id="IPR050122">
    <property type="entry name" value="RTK"/>
</dbReference>
<dbReference type="GO" id="GO:0006909">
    <property type="term" value="P:phagocytosis"/>
    <property type="evidence" value="ECO:0007669"/>
    <property type="project" value="TreeGrafter"/>
</dbReference>
<protein>
    <recommendedName>
        <fullName evidence="3">receptor protein-tyrosine kinase</fullName>
        <ecNumber evidence="3">2.7.10.1</ecNumber>
    </recommendedName>
</protein>
<dbReference type="GO" id="GO:0043235">
    <property type="term" value="C:receptor complex"/>
    <property type="evidence" value="ECO:0007669"/>
    <property type="project" value="TreeGrafter"/>
</dbReference>
<dbReference type="InterPro" id="IPR000719">
    <property type="entry name" value="Prot_kinase_dom"/>
</dbReference>
<keyword evidence="5" id="KW-0808">Transferase</keyword>
<evidence type="ECO:0000256" key="10">
    <source>
        <dbReference type="ARBA" id="ARBA00022840"/>
    </source>
</evidence>
<feature type="domain" description="Protein kinase" evidence="21">
    <location>
        <begin position="575"/>
        <end position="848"/>
    </location>
</feature>
<keyword evidence="14" id="KW-1015">Disulfide bond</keyword>
<keyword evidence="16" id="KW-0325">Glycoprotein</keyword>
<evidence type="ECO:0000256" key="3">
    <source>
        <dbReference type="ARBA" id="ARBA00011902"/>
    </source>
</evidence>
<comment type="subcellular location">
    <subcellularLocation>
        <location evidence="1">Membrane</location>
        <topology evidence="1">Single-pass type I membrane protein</topology>
    </subcellularLocation>
</comment>
<evidence type="ECO:0000256" key="4">
    <source>
        <dbReference type="ARBA" id="ARBA00022553"/>
    </source>
</evidence>
<evidence type="ECO:0000256" key="2">
    <source>
        <dbReference type="ARBA" id="ARBA00006692"/>
    </source>
</evidence>
<evidence type="ECO:0000259" key="22">
    <source>
        <dbReference type="PROSITE" id="PS50835"/>
    </source>
</evidence>
<keyword evidence="4" id="KW-0597">Phosphoprotein</keyword>
<feature type="binding site" evidence="19">
    <location>
        <position position="607"/>
    </location>
    <ligand>
        <name>ATP</name>
        <dbReference type="ChEBI" id="CHEBI:30616"/>
    </ligand>
</feature>
<evidence type="ECO:0000313" key="24">
    <source>
        <dbReference type="Ensembl" id="ENSEBUP00000018774.1"/>
    </source>
</evidence>
<dbReference type="CDD" id="cd00063">
    <property type="entry name" value="FN3"/>
    <property type="match status" value="2"/>
</dbReference>
<dbReference type="PANTHER" id="PTHR24416">
    <property type="entry name" value="TYROSINE-PROTEIN KINASE RECEPTOR"/>
    <property type="match status" value="1"/>
</dbReference>
<dbReference type="AlphaFoldDB" id="A0A8C4WY39"/>
<feature type="domain" description="Ig-like" evidence="22">
    <location>
        <begin position="181"/>
        <end position="258"/>
    </location>
</feature>
<dbReference type="GO" id="GO:0007169">
    <property type="term" value="P:cell surface receptor protein tyrosine kinase signaling pathway"/>
    <property type="evidence" value="ECO:0007669"/>
    <property type="project" value="TreeGrafter"/>
</dbReference>
<proteinExistence type="inferred from homology"/>
<dbReference type="InterPro" id="IPR001245">
    <property type="entry name" value="Ser-Thr/Tyr_kinase_cat_dom"/>
</dbReference>
<dbReference type="SMART" id="SM00409">
    <property type="entry name" value="IG"/>
    <property type="match status" value="2"/>
</dbReference>
<dbReference type="InterPro" id="IPR003961">
    <property type="entry name" value="FN3_dom"/>
</dbReference>
<dbReference type="SUPFAM" id="SSF48726">
    <property type="entry name" value="Immunoglobulin"/>
    <property type="match status" value="2"/>
</dbReference>
<dbReference type="PRINTS" id="PR00109">
    <property type="entry name" value="TYRKINASE"/>
</dbReference>
<reference evidence="24" key="2">
    <citation type="submission" date="2025-09" db="UniProtKB">
        <authorList>
            <consortium name="Ensembl"/>
        </authorList>
    </citation>
    <scope>IDENTIFICATION</scope>
</reference>
<dbReference type="SMART" id="SM00060">
    <property type="entry name" value="FN3"/>
    <property type="match status" value="2"/>
</dbReference>